<dbReference type="AlphaFoldDB" id="A9HH18"/>
<dbReference type="InterPro" id="IPR008775">
    <property type="entry name" value="Phytyl_CoA_dOase-like"/>
</dbReference>
<proteinExistence type="predicted"/>
<dbReference type="KEGG" id="gdi:GDI1634"/>
<reference evidence="1 2" key="1">
    <citation type="journal article" date="2009" name="BMC Genomics">
        <title>Complete genome sequence of the sugarcane nitrogen-fixing endophyte Gluconacetobacter diazotrophicus Pal5.</title>
        <authorList>
            <person name="Bertalan M."/>
            <person name="Albano R."/>
            <person name="Padua V."/>
            <person name="Rouws L."/>
            <person name="Rojas C."/>
            <person name="Hemerly A."/>
            <person name="Teixeira K."/>
            <person name="Schwab S."/>
            <person name="Araujo J."/>
            <person name="Oliveira A."/>
            <person name="Franca L."/>
            <person name="Magalhaes V."/>
            <person name="Alqueres S."/>
            <person name="Cardoso A."/>
            <person name="Almeida W."/>
            <person name="Loureiro M.M."/>
            <person name="Nogueira E."/>
            <person name="Cidade D."/>
            <person name="Oliveira D."/>
            <person name="Simao T."/>
            <person name="Macedo J."/>
            <person name="Valadao A."/>
            <person name="Dreschsel M."/>
            <person name="Freitas F."/>
            <person name="Vidal M."/>
            <person name="Guedes H."/>
            <person name="Rodrigues E."/>
            <person name="Meneses C."/>
            <person name="Brioso P."/>
            <person name="Pozzer L."/>
            <person name="Figueiredo D."/>
            <person name="Montano H."/>
            <person name="Junior J."/>
            <person name="Filho G."/>
            <person name="Flores V."/>
            <person name="Ferreira B."/>
            <person name="Branco A."/>
            <person name="Gonzalez P."/>
            <person name="Guillobel H."/>
            <person name="Lemos M."/>
            <person name="Seibel L."/>
            <person name="Macedo J."/>
            <person name="Alves-Ferreira M."/>
            <person name="Sachetto-Martins G."/>
            <person name="Coelho A."/>
            <person name="Santos E."/>
            <person name="Amaral G."/>
            <person name="Neves A."/>
            <person name="Pacheco A.B."/>
            <person name="Carvalho D."/>
            <person name="Lery L."/>
            <person name="Bisch P."/>
            <person name="Rossle S.C."/>
            <person name="Urmenyi T."/>
            <person name="Kruger W.V."/>
            <person name="Martins O."/>
            <person name="Baldani J.I."/>
            <person name="Ferreira P.C."/>
        </authorList>
    </citation>
    <scope>NUCLEOTIDE SEQUENCE [LARGE SCALE GENOMIC DNA]</scope>
    <source>
        <strain evidence="2">ATCC 49037 / DSM 5601 / CCUG 37298 / CIP 103539 / LMG 7603 / PAl5</strain>
    </source>
</reference>
<dbReference type="SUPFAM" id="SSF51197">
    <property type="entry name" value="Clavaminate synthase-like"/>
    <property type="match status" value="1"/>
</dbReference>
<name>A9HH18_GLUDA</name>
<dbReference type="Pfam" id="PF05721">
    <property type="entry name" value="PhyH"/>
    <property type="match status" value="1"/>
</dbReference>
<dbReference type="Gene3D" id="2.60.120.620">
    <property type="entry name" value="q2cbj1_9rhob like domain"/>
    <property type="match status" value="1"/>
</dbReference>
<evidence type="ECO:0000313" key="1">
    <source>
        <dbReference type="EMBL" id="CAP55577.1"/>
    </source>
</evidence>
<protein>
    <submittedName>
        <fullName evidence="1">Putative deoxygenase protein</fullName>
    </submittedName>
</protein>
<gene>
    <name evidence="1" type="ordered locus">GDI1634</name>
</gene>
<dbReference type="EMBL" id="AM889285">
    <property type="protein sequence ID" value="CAP55577.1"/>
    <property type="molecule type" value="Genomic_DNA"/>
</dbReference>
<accession>A9HH18</accession>
<evidence type="ECO:0000313" key="2">
    <source>
        <dbReference type="Proteomes" id="UP000001176"/>
    </source>
</evidence>
<dbReference type="Proteomes" id="UP000001176">
    <property type="component" value="Chromosome"/>
</dbReference>
<sequence>MFHFVYARGAAIKKIARGVLVFTLSRRSSGMFKTFTWILSCPIWALQLFTGAKSFRDNPLIGSRALNERGLHVLRQAMAHRATAWRRRRLGRGVPAPLAAAFARDGFVVVPDFLPAEAFSQLLDDVTRYRGPARETIQGDTVTRRIALDPRVLAGMPGMRRLLDRRLLGKLTRLAGGRDCEPLYYIQTILPHAVTGDPDPQLQLHADTFHPTVKAWFTLTDVAEDSSPFIYVPGSHIITPARRAWEKRMSIEASGSENRLTGRGSFRVDEDTISAMGYPPPRSFPLPANTLIVADTGGFHARGAARDAGMRVEVWAYERGNPFCAPPVDLWRIPALGRWRVPVMWAFGDWLEESGLGRQVWRRRGTVGAFDRDVAGHAAAKVRQDMSGWPGRVSAGLVRKGLLFLKKKKQKDF</sequence>
<organism evidence="1 2">
    <name type="scientific">Gluconacetobacter diazotrophicus (strain ATCC 49037 / DSM 5601 / CCUG 37298 / CIP 103539 / LMG 7603 / PAl5)</name>
    <dbReference type="NCBI Taxonomy" id="272568"/>
    <lineage>
        <taxon>Bacteria</taxon>
        <taxon>Pseudomonadati</taxon>
        <taxon>Pseudomonadota</taxon>
        <taxon>Alphaproteobacteria</taxon>
        <taxon>Acetobacterales</taxon>
        <taxon>Acetobacteraceae</taxon>
        <taxon>Gluconacetobacter</taxon>
    </lineage>
</organism>
<dbReference type="GO" id="GO:0016706">
    <property type="term" value="F:2-oxoglutarate-dependent dioxygenase activity"/>
    <property type="evidence" value="ECO:0007669"/>
    <property type="project" value="UniProtKB-ARBA"/>
</dbReference>
<keyword evidence="2" id="KW-1185">Reference proteome</keyword>